<evidence type="ECO:0000313" key="1">
    <source>
        <dbReference type="EMBL" id="TBW48978.1"/>
    </source>
</evidence>
<comment type="caution">
    <text evidence="1">The sequence shown here is derived from an EMBL/GenBank/DDBJ whole genome shotgun (WGS) entry which is preliminary data.</text>
</comment>
<organism evidence="1 2">
    <name type="scientific">Marinobacter halodurans</name>
    <dbReference type="NCBI Taxonomy" id="2528979"/>
    <lineage>
        <taxon>Bacteria</taxon>
        <taxon>Pseudomonadati</taxon>
        <taxon>Pseudomonadota</taxon>
        <taxon>Gammaproteobacteria</taxon>
        <taxon>Pseudomonadales</taxon>
        <taxon>Marinobacteraceae</taxon>
        <taxon>Marinobacter</taxon>
    </lineage>
</organism>
<sequence length="273" mass="29602">MHPTVKITSRWSLRLILMLATLLSGPLFMAACSGLNASQDWHTADRSSSGLAPTPQQAPEAIVQVYAARAFSWRGYFAVHTWIATKAANADTYEVHEVMGWRRDKVRTGPGLPDRAWYGNEPTLLADIRGPAADRLIPAIKDAVARYPYRYEYDAWPGPNSNTFTAWVIRAVPGLDVALPNIAVGKDYLEAPFVAETPSDSGFQVSAFGYAGVLASLREGLEINLLGLSFGLDPLALGIKLPGIGQIGLLDPWQPDSDSLDDGQEIVQPSPQA</sequence>
<keyword evidence="2" id="KW-1185">Reference proteome</keyword>
<dbReference type="Pfam" id="PF12570">
    <property type="entry name" value="DUF3750"/>
    <property type="match status" value="1"/>
</dbReference>
<dbReference type="EMBL" id="SJDL01000044">
    <property type="protein sequence ID" value="TBW48978.1"/>
    <property type="molecule type" value="Genomic_DNA"/>
</dbReference>
<accession>A0ABY1ZET9</accession>
<evidence type="ECO:0000313" key="2">
    <source>
        <dbReference type="Proteomes" id="UP000313645"/>
    </source>
</evidence>
<name>A0ABY1ZET9_9GAMM</name>
<proteinExistence type="predicted"/>
<dbReference type="RefSeq" id="WP_131483747.1">
    <property type="nucleotide sequence ID" value="NZ_SJDL01000044.1"/>
</dbReference>
<reference evidence="1 2" key="1">
    <citation type="submission" date="2019-02" db="EMBL/GenBank/DDBJ databases">
        <title>Marinobacter halodurans sp. nov., a marine bacterium isolated from sea tidal flat.</title>
        <authorList>
            <person name="Yoo Y."/>
            <person name="Lee D.W."/>
            <person name="Kim B.S."/>
            <person name="Kim J.-J."/>
        </authorList>
    </citation>
    <scope>NUCLEOTIDE SEQUENCE [LARGE SCALE GENOMIC DNA]</scope>
    <source>
        <strain evidence="1 2">YJ-S3-2</strain>
    </source>
</reference>
<protein>
    <submittedName>
        <fullName evidence="1">DUF3750 domain-containing protein</fullName>
    </submittedName>
</protein>
<dbReference type="Proteomes" id="UP000313645">
    <property type="component" value="Unassembled WGS sequence"/>
</dbReference>
<dbReference type="PROSITE" id="PS51257">
    <property type="entry name" value="PROKAR_LIPOPROTEIN"/>
    <property type="match status" value="1"/>
</dbReference>
<gene>
    <name evidence="1" type="ORF">EZI54_20405</name>
</gene>
<dbReference type="InterPro" id="IPR022224">
    <property type="entry name" value="DUF3750"/>
</dbReference>